<gene>
    <name evidence="9" type="primary">ftsQ</name>
    <name evidence="11" type="ORF">C7444_10540</name>
</gene>
<dbReference type="Pfam" id="PF08478">
    <property type="entry name" value="POTRA_1"/>
    <property type="match status" value="1"/>
</dbReference>
<comment type="function">
    <text evidence="9">Essential cell division protein. May link together the upstream cell division proteins, which are predominantly cytoplasmic, with the downstream cell division proteins, which are predominantly periplasmic. May control correct divisome assembly.</text>
</comment>
<evidence type="ECO:0000313" key="11">
    <source>
        <dbReference type="EMBL" id="PXW96943.1"/>
    </source>
</evidence>
<comment type="caution">
    <text evidence="11">The sequence shown here is derived from an EMBL/GenBank/DDBJ whole genome shotgun (WGS) entry which is preliminary data.</text>
</comment>
<keyword evidence="2 9" id="KW-1003">Cell membrane</keyword>
<comment type="subunit">
    <text evidence="9">Part of a complex composed of FtsB, FtsL and FtsQ.</text>
</comment>
<dbReference type="InterPro" id="IPR034746">
    <property type="entry name" value="POTRA"/>
</dbReference>
<evidence type="ECO:0000256" key="9">
    <source>
        <dbReference type="HAMAP-Rule" id="MF_00911"/>
    </source>
</evidence>
<keyword evidence="6 9" id="KW-1133">Transmembrane helix</keyword>
<keyword evidence="3 9" id="KW-0997">Cell inner membrane</keyword>
<comment type="similarity">
    <text evidence="9">Belongs to the FtsQ/DivIB family. FtsQ subfamily.</text>
</comment>
<comment type="subcellular location">
    <subcellularLocation>
        <location evidence="9">Cell inner membrane</location>
        <topology evidence="9">Single-pass type II membrane protein</topology>
    </subcellularLocation>
    <subcellularLocation>
        <location evidence="1">Membrane</location>
    </subcellularLocation>
    <text evidence="9">Localizes to the division septum.</text>
</comment>
<dbReference type="GO" id="GO:0005886">
    <property type="term" value="C:plasma membrane"/>
    <property type="evidence" value="ECO:0007669"/>
    <property type="project" value="UniProtKB-SubCell"/>
</dbReference>
<evidence type="ECO:0000256" key="1">
    <source>
        <dbReference type="ARBA" id="ARBA00004370"/>
    </source>
</evidence>
<dbReference type="InterPro" id="IPR005548">
    <property type="entry name" value="Cell_div_FtsQ/DivIB_C"/>
</dbReference>
<dbReference type="Gene3D" id="3.40.50.11690">
    <property type="entry name" value="Cell division protein FtsQ/DivIB"/>
    <property type="match status" value="1"/>
</dbReference>
<evidence type="ECO:0000259" key="10">
    <source>
        <dbReference type="PROSITE" id="PS51779"/>
    </source>
</evidence>
<name>A0A318H187_9BURK</name>
<dbReference type="InterPro" id="IPR026579">
    <property type="entry name" value="FtsQ"/>
</dbReference>
<feature type="domain" description="POTRA" evidence="10">
    <location>
        <begin position="44"/>
        <end position="113"/>
    </location>
</feature>
<dbReference type="PANTHER" id="PTHR35851">
    <property type="entry name" value="CELL DIVISION PROTEIN FTSQ"/>
    <property type="match status" value="1"/>
</dbReference>
<dbReference type="Proteomes" id="UP000247811">
    <property type="component" value="Unassembled WGS sequence"/>
</dbReference>
<dbReference type="OrthoDB" id="9790370at2"/>
<evidence type="ECO:0000313" key="12">
    <source>
        <dbReference type="Proteomes" id="UP000247811"/>
    </source>
</evidence>
<dbReference type="Gene3D" id="3.10.20.310">
    <property type="entry name" value="membrane protein fhac"/>
    <property type="match status" value="1"/>
</dbReference>
<dbReference type="InterPro" id="IPR045335">
    <property type="entry name" value="FtsQ_C_sf"/>
</dbReference>
<reference evidence="11 12" key="1">
    <citation type="submission" date="2018-05" db="EMBL/GenBank/DDBJ databases">
        <title>Genomic Encyclopedia of Type Strains, Phase IV (KMG-IV): sequencing the most valuable type-strain genomes for metagenomic binning, comparative biology and taxonomic classification.</title>
        <authorList>
            <person name="Goeker M."/>
        </authorList>
    </citation>
    <scope>NUCLEOTIDE SEQUENCE [LARGE SCALE GENOMIC DNA]</scope>
    <source>
        <strain evidence="11 12">DSM 566</strain>
    </source>
</reference>
<dbReference type="InterPro" id="IPR013685">
    <property type="entry name" value="POTRA_FtsQ_type"/>
</dbReference>
<keyword evidence="7 9" id="KW-0472">Membrane</keyword>
<evidence type="ECO:0000256" key="3">
    <source>
        <dbReference type="ARBA" id="ARBA00022519"/>
    </source>
</evidence>
<dbReference type="GO" id="GO:0032153">
    <property type="term" value="C:cell division site"/>
    <property type="evidence" value="ECO:0007669"/>
    <property type="project" value="UniProtKB-UniRule"/>
</dbReference>
<organism evidence="11 12">
    <name type="scientific">Sphaerotilus hippei</name>
    <dbReference type="NCBI Taxonomy" id="744406"/>
    <lineage>
        <taxon>Bacteria</taxon>
        <taxon>Pseudomonadati</taxon>
        <taxon>Pseudomonadota</taxon>
        <taxon>Betaproteobacteria</taxon>
        <taxon>Burkholderiales</taxon>
        <taxon>Sphaerotilaceae</taxon>
        <taxon>Sphaerotilus</taxon>
    </lineage>
</organism>
<keyword evidence="8 9" id="KW-0131">Cell cycle</keyword>
<keyword evidence="5 9" id="KW-0812">Transmembrane</keyword>
<dbReference type="GO" id="GO:0090529">
    <property type="term" value="P:cell septum assembly"/>
    <property type="evidence" value="ECO:0007669"/>
    <property type="project" value="InterPro"/>
</dbReference>
<evidence type="ECO:0000256" key="4">
    <source>
        <dbReference type="ARBA" id="ARBA00022618"/>
    </source>
</evidence>
<dbReference type="HAMAP" id="MF_00911">
    <property type="entry name" value="FtsQ_subfam"/>
    <property type="match status" value="1"/>
</dbReference>
<dbReference type="PANTHER" id="PTHR35851:SF1">
    <property type="entry name" value="CELL DIVISION PROTEIN FTSQ"/>
    <property type="match status" value="1"/>
</dbReference>
<dbReference type="Pfam" id="PF03799">
    <property type="entry name" value="FtsQ_DivIB_C"/>
    <property type="match status" value="1"/>
</dbReference>
<evidence type="ECO:0000256" key="5">
    <source>
        <dbReference type="ARBA" id="ARBA00022692"/>
    </source>
</evidence>
<dbReference type="GO" id="GO:0043093">
    <property type="term" value="P:FtsZ-dependent cytokinesis"/>
    <property type="evidence" value="ECO:0007669"/>
    <property type="project" value="UniProtKB-UniRule"/>
</dbReference>
<evidence type="ECO:0000256" key="7">
    <source>
        <dbReference type="ARBA" id="ARBA00023136"/>
    </source>
</evidence>
<dbReference type="RefSeq" id="WP_110400100.1">
    <property type="nucleotide sequence ID" value="NZ_QJJS01000005.1"/>
</dbReference>
<keyword evidence="4 9" id="KW-0132">Cell division</keyword>
<evidence type="ECO:0000256" key="2">
    <source>
        <dbReference type="ARBA" id="ARBA00022475"/>
    </source>
</evidence>
<dbReference type="AlphaFoldDB" id="A0A318H187"/>
<protein>
    <recommendedName>
        <fullName evidence="9">Cell division protein FtsQ</fullName>
    </recommendedName>
</protein>
<dbReference type="PROSITE" id="PS51779">
    <property type="entry name" value="POTRA"/>
    <property type="match status" value="1"/>
</dbReference>
<keyword evidence="12" id="KW-1185">Reference proteome</keyword>
<sequence>MNSAPIALPFDLRPTRAGLKWLLVLLALGLFAFALVRGARLPWFDFKTISVEGDLIHNTAASVRRQAQPQLSGGYFTMNLQQARAAFETVPWVRRAQVKRVWPGRLVVTLEEHRPVAFWERTGSDPQLVNDHAELFEVNLGDLEDDDLPMLRGPKGSTEQVLSFWQALSPVVARMPARLVKLSLSDRGSWRAELDTGATLEIGRGEPGELLLRTERFVRSVPQIMDKFDRHAIEYVDLRHSDSYALRLAGVGFVRPTVRGKPE</sequence>
<evidence type="ECO:0000256" key="8">
    <source>
        <dbReference type="ARBA" id="ARBA00023306"/>
    </source>
</evidence>
<accession>A0A318H187</accession>
<proteinExistence type="inferred from homology"/>
<dbReference type="EMBL" id="QJJS01000005">
    <property type="protein sequence ID" value="PXW96943.1"/>
    <property type="molecule type" value="Genomic_DNA"/>
</dbReference>
<evidence type="ECO:0000256" key="6">
    <source>
        <dbReference type="ARBA" id="ARBA00022989"/>
    </source>
</evidence>